<dbReference type="KEGG" id="schv:BRCON_2175"/>
<dbReference type="Proteomes" id="UP000262583">
    <property type="component" value="Chromosome"/>
</dbReference>
<organism evidence="2 3">
    <name type="scientific">Sumerlaea chitinivorans</name>
    <dbReference type="NCBI Taxonomy" id="2250252"/>
    <lineage>
        <taxon>Bacteria</taxon>
        <taxon>Candidatus Sumerlaeota</taxon>
        <taxon>Candidatus Sumerlaeia</taxon>
        <taxon>Candidatus Sumerlaeales</taxon>
        <taxon>Candidatus Sumerlaeaceae</taxon>
        <taxon>Candidatus Sumerlaea</taxon>
    </lineage>
</organism>
<keyword evidence="1" id="KW-1133">Transmembrane helix</keyword>
<reference evidence="2 3" key="1">
    <citation type="submission" date="2018-05" db="EMBL/GenBank/DDBJ databases">
        <title>A metagenomic window into the 2 km-deep terrestrial subsurface aquifer revealed taxonomically and functionally diverse microbial community comprising novel uncultured bacterial lineages.</title>
        <authorList>
            <person name="Kadnikov V.V."/>
            <person name="Mardanov A.V."/>
            <person name="Beletsky A.V."/>
            <person name="Banks D."/>
            <person name="Pimenov N.V."/>
            <person name="Frank Y.A."/>
            <person name="Karnachuk O.V."/>
            <person name="Ravin N.V."/>
        </authorList>
    </citation>
    <scope>NUCLEOTIDE SEQUENCE [LARGE SCALE GENOMIC DNA]</scope>
    <source>
        <strain evidence="2">BY</strain>
    </source>
</reference>
<feature type="transmembrane region" description="Helical" evidence="1">
    <location>
        <begin position="43"/>
        <end position="69"/>
    </location>
</feature>
<evidence type="ECO:0000256" key="1">
    <source>
        <dbReference type="SAM" id="Phobius"/>
    </source>
</evidence>
<protein>
    <submittedName>
        <fullName evidence="2">Uncharacterized protein</fullName>
    </submittedName>
</protein>
<keyword evidence="1" id="KW-0472">Membrane</keyword>
<dbReference type="EMBL" id="CP030759">
    <property type="protein sequence ID" value="AXA36952.1"/>
    <property type="molecule type" value="Genomic_DNA"/>
</dbReference>
<evidence type="ECO:0000313" key="2">
    <source>
        <dbReference type="EMBL" id="AXA36952.1"/>
    </source>
</evidence>
<dbReference type="AlphaFoldDB" id="A0A2Z4Y8G7"/>
<accession>A0A2Z4Y8G7</accession>
<name>A0A2Z4Y8G7_SUMC1</name>
<proteinExistence type="predicted"/>
<sequence>MSTILEALEKARRERAEAQYTGHSILDAAPPLPSQQSRRRTRIATVVLFTGVTSLVLILLVAGALVFFYQRLGTLAHQMAANPPSAHPPMRTYVAGGGMVQSGGSAPTVAVSPVSPVREAELPPPVPIQEVLAAQRDQAARATPEARVATLPDVLASRKDVESQPVVDAPAPALTAAQGKAEKEPSLDGFTLGAILYDPKVPMAVVNGMTVREGMVYDDFRVLRITPNSVVVQRSGRPPVTLRMQR</sequence>
<evidence type="ECO:0000313" key="3">
    <source>
        <dbReference type="Proteomes" id="UP000262583"/>
    </source>
</evidence>
<gene>
    <name evidence="2" type="ORF">BRCON_2175</name>
</gene>
<keyword evidence="1" id="KW-0812">Transmembrane</keyword>